<organism evidence="1 2">
    <name type="scientific">Anaerocolumna cellulosilytica</name>
    <dbReference type="NCBI Taxonomy" id="433286"/>
    <lineage>
        <taxon>Bacteria</taxon>
        <taxon>Bacillati</taxon>
        <taxon>Bacillota</taxon>
        <taxon>Clostridia</taxon>
        <taxon>Lachnospirales</taxon>
        <taxon>Lachnospiraceae</taxon>
        <taxon>Anaerocolumna</taxon>
    </lineage>
</organism>
<sequence length="249" mass="27806">MLTESRLNEIVRLVDEKKSMTVLELTKELQISESTIRRDLTILQKKGLIKKVHGGATTLDLGYMAKDDEVSFRSDLNREDKICIAKYAAGLLQDNDFVYLDAGTTTELLIDYIEEKNAVFVTNGIVHGKKLAQRGFKVYMLGGELKASTEAVVGADTIAVLNKYHFTKGFFGTNGVSIATGFTTPDVNEAAVKRKALEQTKDKYILCDASKFNKISPVCFWNYEAATIITNGLTDKIYLEQRNVIELEK</sequence>
<dbReference type="RefSeq" id="WP_184091007.1">
    <property type="nucleotide sequence ID" value="NZ_AP023367.1"/>
</dbReference>
<accession>A0A6S6QXC4</accession>
<gene>
    <name evidence="1" type="primary">fruR</name>
    <name evidence="1" type="ORF">acsn021_19450</name>
</gene>
<dbReference type="InterPro" id="IPR037171">
    <property type="entry name" value="NagB/RpiA_transferase-like"/>
</dbReference>
<dbReference type="Pfam" id="PF00455">
    <property type="entry name" value="DeoRC"/>
    <property type="match status" value="1"/>
</dbReference>
<proteinExistence type="predicted"/>
<dbReference type="InterPro" id="IPR018356">
    <property type="entry name" value="Tscrpt_reg_HTH_DeoR_CS"/>
</dbReference>
<dbReference type="SMART" id="SM00420">
    <property type="entry name" value="HTH_DEOR"/>
    <property type="match status" value="1"/>
</dbReference>
<dbReference type="PROSITE" id="PS51000">
    <property type="entry name" value="HTH_DEOR_2"/>
    <property type="match status" value="1"/>
</dbReference>
<evidence type="ECO:0000313" key="2">
    <source>
        <dbReference type="Proteomes" id="UP000515561"/>
    </source>
</evidence>
<name>A0A6S6QXC4_9FIRM</name>
<dbReference type="PANTHER" id="PTHR30363">
    <property type="entry name" value="HTH-TYPE TRANSCRIPTIONAL REGULATOR SRLR-RELATED"/>
    <property type="match status" value="1"/>
</dbReference>
<dbReference type="InterPro" id="IPR014036">
    <property type="entry name" value="DeoR-like_C"/>
</dbReference>
<dbReference type="InterPro" id="IPR036388">
    <property type="entry name" value="WH-like_DNA-bd_sf"/>
</dbReference>
<evidence type="ECO:0000313" key="1">
    <source>
        <dbReference type="EMBL" id="BCJ94376.1"/>
    </source>
</evidence>
<dbReference type="InterPro" id="IPR050313">
    <property type="entry name" value="Carb_Metab_HTH_regulators"/>
</dbReference>
<protein>
    <submittedName>
        <fullName evidence="1">Putative HTH-type transcriptional regulator FruR</fullName>
    </submittedName>
</protein>
<dbReference type="Gene3D" id="3.40.50.1360">
    <property type="match status" value="1"/>
</dbReference>
<dbReference type="PROSITE" id="PS00894">
    <property type="entry name" value="HTH_DEOR_1"/>
    <property type="match status" value="1"/>
</dbReference>
<keyword evidence="2" id="KW-1185">Reference proteome</keyword>
<dbReference type="PRINTS" id="PR00037">
    <property type="entry name" value="HTHLACR"/>
</dbReference>
<dbReference type="GO" id="GO:0003700">
    <property type="term" value="F:DNA-binding transcription factor activity"/>
    <property type="evidence" value="ECO:0007669"/>
    <property type="project" value="InterPro"/>
</dbReference>
<dbReference type="PANTHER" id="PTHR30363:SF56">
    <property type="entry name" value="TRANSCRIPTIONAL REGULATOR, DEOR FAMILY"/>
    <property type="match status" value="1"/>
</dbReference>
<dbReference type="AlphaFoldDB" id="A0A6S6QXC4"/>
<dbReference type="InterPro" id="IPR001034">
    <property type="entry name" value="DeoR_HTH"/>
</dbReference>
<dbReference type="SMART" id="SM01134">
    <property type="entry name" value="DeoRC"/>
    <property type="match status" value="1"/>
</dbReference>
<dbReference type="InterPro" id="IPR036390">
    <property type="entry name" value="WH_DNA-bd_sf"/>
</dbReference>
<dbReference type="EMBL" id="AP023367">
    <property type="protein sequence ID" value="BCJ94376.1"/>
    <property type="molecule type" value="Genomic_DNA"/>
</dbReference>
<dbReference type="KEGG" id="acel:acsn021_19450"/>
<dbReference type="CDD" id="cd00090">
    <property type="entry name" value="HTH_ARSR"/>
    <property type="match status" value="1"/>
</dbReference>
<reference evidence="1 2" key="1">
    <citation type="journal article" date="2016" name="Int. J. Syst. Evol. Microbiol.">
        <title>Descriptions of Anaerotaenia torta gen. nov., sp. nov. and Anaerocolumna cellulosilytica gen. nov., sp. nov. isolated from a methanogenic reactor of cattle waste.</title>
        <authorList>
            <person name="Uek A."/>
            <person name="Ohtaki Y."/>
            <person name="Kaku N."/>
            <person name="Ueki K."/>
        </authorList>
    </citation>
    <scope>NUCLEOTIDE SEQUENCE [LARGE SCALE GENOMIC DNA]</scope>
    <source>
        <strain evidence="1 2">SN021</strain>
    </source>
</reference>
<dbReference type="SUPFAM" id="SSF46785">
    <property type="entry name" value="Winged helix' DNA-binding domain"/>
    <property type="match status" value="1"/>
</dbReference>
<dbReference type="SUPFAM" id="SSF100950">
    <property type="entry name" value="NagB/RpiA/CoA transferase-like"/>
    <property type="match status" value="1"/>
</dbReference>
<dbReference type="InterPro" id="IPR011991">
    <property type="entry name" value="ArsR-like_HTH"/>
</dbReference>
<dbReference type="Proteomes" id="UP000515561">
    <property type="component" value="Chromosome"/>
</dbReference>
<dbReference type="Pfam" id="PF08220">
    <property type="entry name" value="HTH_DeoR"/>
    <property type="match status" value="1"/>
</dbReference>
<dbReference type="Gene3D" id="1.10.10.10">
    <property type="entry name" value="Winged helix-like DNA-binding domain superfamily/Winged helix DNA-binding domain"/>
    <property type="match status" value="1"/>
</dbReference>